<dbReference type="Proteomes" id="UP000092445">
    <property type="component" value="Unassembled WGS sequence"/>
</dbReference>
<dbReference type="AlphaFoldDB" id="A0A1B0ABF3"/>
<evidence type="ECO:0000313" key="2">
    <source>
        <dbReference type="EnsemblMetazoa" id="GPAI040164-PA"/>
    </source>
</evidence>
<feature type="transmembrane region" description="Helical" evidence="1">
    <location>
        <begin position="46"/>
        <end position="73"/>
    </location>
</feature>
<reference evidence="3" key="1">
    <citation type="submission" date="2014-03" db="EMBL/GenBank/DDBJ databases">
        <authorList>
            <person name="Aksoy S."/>
            <person name="Warren W."/>
            <person name="Wilson R.K."/>
        </authorList>
    </citation>
    <scope>NUCLEOTIDE SEQUENCE [LARGE SCALE GENOMIC DNA]</scope>
    <source>
        <strain evidence="3">IAEA</strain>
    </source>
</reference>
<reference evidence="2" key="2">
    <citation type="submission" date="2020-05" db="UniProtKB">
        <authorList>
            <consortium name="EnsemblMetazoa"/>
        </authorList>
    </citation>
    <scope>IDENTIFICATION</scope>
    <source>
        <strain evidence="2">IAEA</strain>
    </source>
</reference>
<keyword evidence="1" id="KW-1133">Transmembrane helix</keyword>
<evidence type="ECO:0000256" key="1">
    <source>
        <dbReference type="SAM" id="Phobius"/>
    </source>
</evidence>
<accession>A0A1B0ABF3</accession>
<keyword evidence="1" id="KW-0812">Transmembrane</keyword>
<evidence type="ECO:0000313" key="3">
    <source>
        <dbReference type="Proteomes" id="UP000092445"/>
    </source>
</evidence>
<proteinExistence type="predicted"/>
<sequence>MEELIRKSHIYFTRDLINRIKHNRNTAVRKVGMRTPKMFPYCTQNILLKILSTLFMTLFTTITNLTQFFWFIVLSVRYAHYDGSEYLQCIRNTIEIVTLLDTVGIAVQRKCNKVRYQRTLENI</sequence>
<keyword evidence="3" id="KW-1185">Reference proteome</keyword>
<organism evidence="2 3">
    <name type="scientific">Glossina pallidipes</name>
    <name type="common">Tsetse fly</name>
    <dbReference type="NCBI Taxonomy" id="7398"/>
    <lineage>
        <taxon>Eukaryota</taxon>
        <taxon>Metazoa</taxon>
        <taxon>Ecdysozoa</taxon>
        <taxon>Arthropoda</taxon>
        <taxon>Hexapoda</taxon>
        <taxon>Insecta</taxon>
        <taxon>Pterygota</taxon>
        <taxon>Neoptera</taxon>
        <taxon>Endopterygota</taxon>
        <taxon>Diptera</taxon>
        <taxon>Brachycera</taxon>
        <taxon>Muscomorpha</taxon>
        <taxon>Hippoboscoidea</taxon>
        <taxon>Glossinidae</taxon>
        <taxon>Glossina</taxon>
    </lineage>
</organism>
<keyword evidence="1" id="KW-0472">Membrane</keyword>
<dbReference type="EnsemblMetazoa" id="GPAI040164-RA">
    <property type="protein sequence ID" value="GPAI040164-PA"/>
    <property type="gene ID" value="GPAI040164"/>
</dbReference>
<name>A0A1B0ABF3_GLOPL</name>
<protein>
    <submittedName>
        <fullName evidence="2">Uncharacterized protein</fullName>
    </submittedName>
</protein>
<dbReference type="VEuPathDB" id="VectorBase:GPAI040164"/>